<keyword evidence="2" id="KW-1185">Reference proteome</keyword>
<dbReference type="EMBL" id="JARJLG010000068">
    <property type="protein sequence ID" value="KAJ7754141.1"/>
    <property type="molecule type" value="Genomic_DNA"/>
</dbReference>
<gene>
    <name evidence="1" type="ORF">DFH07DRAFT_773796</name>
</gene>
<evidence type="ECO:0000313" key="1">
    <source>
        <dbReference type="EMBL" id="KAJ7754141.1"/>
    </source>
</evidence>
<name>A0AAD7J222_9AGAR</name>
<accession>A0AAD7J222</accession>
<organism evidence="1 2">
    <name type="scientific">Mycena maculata</name>
    <dbReference type="NCBI Taxonomy" id="230809"/>
    <lineage>
        <taxon>Eukaryota</taxon>
        <taxon>Fungi</taxon>
        <taxon>Dikarya</taxon>
        <taxon>Basidiomycota</taxon>
        <taxon>Agaricomycotina</taxon>
        <taxon>Agaricomycetes</taxon>
        <taxon>Agaricomycetidae</taxon>
        <taxon>Agaricales</taxon>
        <taxon>Marasmiineae</taxon>
        <taxon>Mycenaceae</taxon>
        <taxon>Mycena</taxon>
    </lineage>
</organism>
<proteinExistence type="predicted"/>
<sequence>MPPIPALNPLPMPTSHLLTILFSSSHVGSLCVPKNAKICLRDASYKWLTDYKFTLDYLQPQVEASIEDAAIFLSHETRSSWDDTLSSLTGDRLQLPPTCWMLPPWSLDPLPNRSDASLWNICITDHFARPDYQAGCKTDVLNCAINRNKDTYAAYLANGYADLAVELGPIVFHGRL</sequence>
<evidence type="ECO:0000313" key="2">
    <source>
        <dbReference type="Proteomes" id="UP001215280"/>
    </source>
</evidence>
<protein>
    <submittedName>
        <fullName evidence="1">Uncharacterized protein</fullName>
    </submittedName>
</protein>
<reference evidence="1" key="1">
    <citation type="submission" date="2023-03" db="EMBL/GenBank/DDBJ databases">
        <title>Massive genome expansion in bonnet fungi (Mycena s.s.) driven by repeated elements and novel gene families across ecological guilds.</title>
        <authorList>
            <consortium name="Lawrence Berkeley National Laboratory"/>
            <person name="Harder C.B."/>
            <person name="Miyauchi S."/>
            <person name="Viragh M."/>
            <person name="Kuo A."/>
            <person name="Thoen E."/>
            <person name="Andreopoulos B."/>
            <person name="Lu D."/>
            <person name="Skrede I."/>
            <person name="Drula E."/>
            <person name="Henrissat B."/>
            <person name="Morin E."/>
            <person name="Kohler A."/>
            <person name="Barry K."/>
            <person name="LaButti K."/>
            <person name="Morin E."/>
            <person name="Salamov A."/>
            <person name="Lipzen A."/>
            <person name="Mereny Z."/>
            <person name="Hegedus B."/>
            <person name="Baldrian P."/>
            <person name="Stursova M."/>
            <person name="Weitz H."/>
            <person name="Taylor A."/>
            <person name="Grigoriev I.V."/>
            <person name="Nagy L.G."/>
            <person name="Martin F."/>
            <person name="Kauserud H."/>
        </authorList>
    </citation>
    <scope>NUCLEOTIDE SEQUENCE</scope>
    <source>
        <strain evidence="1">CBHHK188m</strain>
    </source>
</reference>
<comment type="caution">
    <text evidence="1">The sequence shown here is derived from an EMBL/GenBank/DDBJ whole genome shotgun (WGS) entry which is preliminary data.</text>
</comment>
<dbReference type="Proteomes" id="UP001215280">
    <property type="component" value="Unassembled WGS sequence"/>
</dbReference>
<dbReference type="AlphaFoldDB" id="A0AAD7J222"/>